<evidence type="ECO:0000256" key="3">
    <source>
        <dbReference type="ARBA" id="ARBA00022516"/>
    </source>
</evidence>
<evidence type="ECO:0000256" key="5">
    <source>
        <dbReference type="ARBA" id="ARBA00022723"/>
    </source>
</evidence>
<dbReference type="GO" id="GO:0046872">
    <property type="term" value="F:metal ion binding"/>
    <property type="evidence" value="ECO:0007669"/>
    <property type="project" value="UniProtKB-KW"/>
</dbReference>
<dbReference type="STRING" id="394503.Ccel_0050"/>
<proteinExistence type="inferred from homology"/>
<evidence type="ECO:0000256" key="7">
    <source>
        <dbReference type="ARBA" id="ARBA00022777"/>
    </source>
</evidence>
<dbReference type="SMART" id="SM00046">
    <property type="entry name" value="DAGKc"/>
    <property type="match status" value="1"/>
</dbReference>
<comment type="similarity">
    <text evidence="2">Belongs to the diacylglycerol/lipid kinase family.</text>
</comment>
<keyword evidence="5" id="KW-0479">Metal-binding</keyword>
<dbReference type="PANTHER" id="PTHR12358">
    <property type="entry name" value="SPHINGOSINE KINASE"/>
    <property type="match status" value="1"/>
</dbReference>
<feature type="domain" description="DAGKc" evidence="13">
    <location>
        <begin position="1"/>
        <end position="128"/>
    </location>
</feature>
<keyword evidence="11" id="KW-0594">Phospholipid biosynthesis</keyword>
<gene>
    <name evidence="14" type="ordered locus">Ccel_0050</name>
</gene>
<keyword evidence="4" id="KW-0808">Transferase</keyword>
<dbReference type="NCBIfam" id="TIGR00147">
    <property type="entry name" value="YegS/Rv2252/BmrU family lipid kinase"/>
    <property type="match status" value="1"/>
</dbReference>
<dbReference type="InterPro" id="IPR050187">
    <property type="entry name" value="Lipid_Phosphate_FormReg"/>
</dbReference>
<dbReference type="InterPro" id="IPR045540">
    <property type="entry name" value="YegS/DAGK_C"/>
</dbReference>
<dbReference type="GO" id="GO:0008654">
    <property type="term" value="P:phospholipid biosynthetic process"/>
    <property type="evidence" value="ECO:0007669"/>
    <property type="project" value="UniProtKB-KW"/>
</dbReference>
<dbReference type="RefSeq" id="WP_012634505.1">
    <property type="nucleotide sequence ID" value="NC_011898.1"/>
</dbReference>
<dbReference type="GO" id="GO:0005524">
    <property type="term" value="F:ATP binding"/>
    <property type="evidence" value="ECO:0007669"/>
    <property type="project" value="UniProtKB-KW"/>
</dbReference>
<evidence type="ECO:0000256" key="8">
    <source>
        <dbReference type="ARBA" id="ARBA00022840"/>
    </source>
</evidence>
<keyword evidence="8" id="KW-0067">ATP-binding</keyword>
<dbReference type="InterPro" id="IPR016064">
    <property type="entry name" value="NAD/diacylglycerol_kinase_sf"/>
</dbReference>
<protein>
    <submittedName>
        <fullName evidence="14">Diacylglycerol kinase catalytic region</fullName>
    </submittedName>
</protein>
<evidence type="ECO:0000256" key="6">
    <source>
        <dbReference type="ARBA" id="ARBA00022741"/>
    </source>
</evidence>
<dbReference type="Proteomes" id="UP000001349">
    <property type="component" value="Chromosome"/>
</dbReference>
<keyword evidence="12" id="KW-1208">Phospholipid metabolism</keyword>
<sequence length="303" mass="33302">MKHVFIINPAAGKGRALKLIPIIQEYFKGKSDEYLIKVTEYPGHATKIAREYAQGEVCRIYSLGGDGTVNEVVNGIAGTNASLGVIPAGSGNDFIRSICGEYNVREVVADTIGGEERRIDLAMANGKYFINISSIGFDADVVYNAQKFKRLPCVTGSMAYLFSLIYTIFKNKINEVIVTIDDKKINLKILLAAVANGRFYGGGMLPAPDAVLDDGLLDICLVQEVNRLKMLTLFPKYMKGEHGQIKYVSFLRGRKIKIESKKTISLNIDGEILTGKDIEFEILKGAINVIYPVGTIKECVANF</sequence>
<evidence type="ECO:0000256" key="2">
    <source>
        <dbReference type="ARBA" id="ARBA00005983"/>
    </source>
</evidence>
<dbReference type="InterPro" id="IPR005218">
    <property type="entry name" value="Diacylglycerol/lipid_kinase"/>
</dbReference>
<evidence type="ECO:0000256" key="10">
    <source>
        <dbReference type="ARBA" id="ARBA00023098"/>
    </source>
</evidence>
<name>B8I3W1_RUMCH</name>
<dbReference type="OrthoDB" id="142078at2"/>
<dbReference type="GO" id="GO:0005886">
    <property type="term" value="C:plasma membrane"/>
    <property type="evidence" value="ECO:0007669"/>
    <property type="project" value="TreeGrafter"/>
</dbReference>
<evidence type="ECO:0000313" key="14">
    <source>
        <dbReference type="EMBL" id="ACL74438.1"/>
    </source>
</evidence>
<evidence type="ECO:0000313" key="15">
    <source>
        <dbReference type="Proteomes" id="UP000001349"/>
    </source>
</evidence>
<dbReference type="PROSITE" id="PS50146">
    <property type="entry name" value="DAGK"/>
    <property type="match status" value="1"/>
</dbReference>
<dbReference type="EMBL" id="CP001348">
    <property type="protein sequence ID" value="ACL74438.1"/>
    <property type="molecule type" value="Genomic_DNA"/>
</dbReference>
<evidence type="ECO:0000256" key="12">
    <source>
        <dbReference type="ARBA" id="ARBA00023264"/>
    </source>
</evidence>
<keyword evidence="6" id="KW-0547">Nucleotide-binding</keyword>
<evidence type="ECO:0000256" key="11">
    <source>
        <dbReference type="ARBA" id="ARBA00023209"/>
    </source>
</evidence>
<evidence type="ECO:0000256" key="9">
    <source>
        <dbReference type="ARBA" id="ARBA00022842"/>
    </source>
</evidence>
<dbReference type="HOGENOM" id="CLU_045532_0_0_9"/>
<dbReference type="Pfam" id="PF00781">
    <property type="entry name" value="DAGK_cat"/>
    <property type="match status" value="1"/>
</dbReference>
<dbReference type="KEGG" id="cce:Ccel_0050"/>
<dbReference type="InterPro" id="IPR017438">
    <property type="entry name" value="ATP-NAD_kinase_N"/>
</dbReference>
<dbReference type="Pfam" id="PF19279">
    <property type="entry name" value="YegS_C"/>
    <property type="match status" value="1"/>
</dbReference>
<reference evidence="14 15" key="1">
    <citation type="submission" date="2009-01" db="EMBL/GenBank/DDBJ databases">
        <title>Complete sequence of Clostridium cellulolyticum H10.</title>
        <authorList>
            <consortium name="US DOE Joint Genome Institute"/>
            <person name="Lucas S."/>
            <person name="Copeland A."/>
            <person name="Lapidus A."/>
            <person name="Glavina del Rio T."/>
            <person name="Dalin E."/>
            <person name="Tice H."/>
            <person name="Bruce D."/>
            <person name="Goodwin L."/>
            <person name="Pitluck S."/>
            <person name="Chertkov O."/>
            <person name="Saunders E."/>
            <person name="Brettin T."/>
            <person name="Detter J.C."/>
            <person name="Han C."/>
            <person name="Larimer F."/>
            <person name="Land M."/>
            <person name="Hauser L."/>
            <person name="Kyrpides N."/>
            <person name="Ivanova N."/>
            <person name="Zhou J."/>
            <person name="Richardson P."/>
        </authorList>
    </citation>
    <scope>NUCLEOTIDE SEQUENCE [LARGE SCALE GENOMIC DNA]</scope>
    <source>
        <strain evidence="15">ATCC 35319 / DSM 5812 / JCM 6584 / H10</strain>
    </source>
</reference>
<keyword evidence="10" id="KW-0443">Lipid metabolism</keyword>
<accession>B8I3W1</accession>
<keyword evidence="7 14" id="KW-0418">Kinase</keyword>
<dbReference type="GO" id="GO:0016301">
    <property type="term" value="F:kinase activity"/>
    <property type="evidence" value="ECO:0007669"/>
    <property type="project" value="UniProtKB-KW"/>
</dbReference>
<dbReference type="eggNOG" id="COG1597">
    <property type="taxonomic scope" value="Bacteria"/>
</dbReference>
<comment type="cofactor">
    <cofactor evidence="1">
        <name>Mg(2+)</name>
        <dbReference type="ChEBI" id="CHEBI:18420"/>
    </cofactor>
</comment>
<dbReference type="SUPFAM" id="SSF111331">
    <property type="entry name" value="NAD kinase/diacylglycerol kinase-like"/>
    <property type="match status" value="1"/>
</dbReference>
<dbReference type="AlphaFoldDB" id="B8I3W1"/>
<keyword evidence="15" id="KW-1185">Reference proteome</keyword>
<keyword evidence="3" id="KW-0444">Lipid biosynthesis</keyword>
<dbReference type="PANTHER" id="PTHR12358:SF106">
    <property type="entry name" value="LIPID KINASE YEGS"/>
    <property type="match status" value="1"/>
</dbReference>
<evidence type="ECO:0000259" key="13">
    <source>
        <dbReference type="PROSITE" id="PS50146"/>
    </source>
</evidence>
<dbReference type="Gene3D" id="2.60.200.40">
    <property type="match status" value="1"/>
</dbReference>
<dbReference type="InterPro" id="IPR001206">
    <property type="entry name" value="Diacylglycerol_kinase_cat_dom"/>
</dbReference>
<evidence type="ECO:0000256" key="1">
    <source>
        <dbReference type="ARBA" id="ARBA00001946"/>
    </source>
</evidence>
<evidence type="ECO:0000256" key="4">
    <source>
        <dbReference type="ARBA" id="ARBA00022679"/>
    </source>
</evidence>
<keyword evidence="9" id="KW-0460">Magnesium</keyword>
<dbReference type="Gene3D" id="3.40.50.10330">
    <property type="entry name" value="Probable inorganic polyphosphate/atp-NAD kinase, domain 1"/>
    <property type="match status" value="1"/>
</dbReference>
<organism evidence="14 15">
    <name type="scientific">Ruminiclostridium cellulolyticum (strain ATCC 35319 / DSM 5812 / JCM 6584 / H10)</name>
    <name type="common">Clostridium cellulolyticum</name>
    <dbReference type="NCBI Taxonomy" id="394503"/>
    <lineage>
        <taxon>Bacteria</taxon>
        <taxon>Bacillati</taxon>
        <taxon>Bacillota</taxon>
        <taxon>Clostridia</taxon>
        <taxon>Eubacteriales</taxon>
        <taxon>Oscillospiraceae</taxon>
        <taxon>Ruminiclostridium</taxon>
    </lineage>
</organism>